<feature type="compositionally biased region" description="Polar residues" evidence="1">
    <location>
        <begin position="107"/>
        <end position="121"/>
    </location>
</feature>
<gene>
    <name evidence="3" type="ORF">V6N12_041223</name>
</gene>
<accession>A0ABR2E7J1</accession>
<dbReference type="EMBL" id="JBBPBM010000020">
    <property type="protein sequence ID" value="KAK8552639.1"/>
    <property type="molecule type" value="Genomic_DNA"/>
</dbReference>
<feature type="signal peptide" evidence="2">
    <location>
        <begin position="1"/>
        <end position="32"/>
    </location>
</feature>
<reference evidence="3 4" key="1">
    <citation type="journal article" date="2024" name="G3 (Bethesda)">
        <title>Genome assembly of Hibiscus sabdariffa L. provides insights into metabolisms of medicinal natural products.</title>
        <authorList>
            <person name="Kim T."/>
        </authorList>
    </citation>
    <scope>NUCLEOTIDE SEQUENCE [LARGE SCALE GENOMIC DNA]</scope>
    <source>
        <strain evidence="3">TK-2024</strain>
        <tissue evidence="3">Old leaves</tissue>
    </source>
</reference>
<keyword evidence="4" id="KW-1185">Reference proteome</keyword>
<evidence type="ECO:0000313" key="3">
    <source>
        <dbReference type="EMBL" id="KAK8552639.1"/>
    </source>
</evidence>
<feature type="chain" id="PRO_5047482698" evidence="2">
    <location>
        <begin position="33"/>
        <end position="121"/>
    </location>
</feature>
<comment type="caution">
    <text evidence="3">The sequence shown here is derived from an EMBL/GenBank/DDBJ whole genome shotgun (WGS) entry which is preliminary data.</text>
</comment>
<protein>
    <submittedName>
        <fullName evidence="3">Uncharacterized protein</fullName>
    </submittedName>
</protein>
<dbReference type="Proteomes" id="UP001472677">
    <property type="component" value="Unassembled WGS sequence"/>
</dbReference>
<sequence length="121" mass="12893">MAASASIKTHKSLLFFFFFFLFIFSSVSLSSARLLNGNPSATRPTLSLALPVAVDGSDQDPKSTALPCDHMVPFKSFRVGVLRSPTQKLDGKYGPMILSMLPKGGQVPSSGPSKGSNDIKT</sequence>
<organism evidence="3 4">
    <name type="scientific">Hibiscus sabdariffa</name>
    <name type="common">roselle</name>
    <dbReference type="NCBI Taxonomy" id="183260"/>
    <lineage>
        <taxon>Eukaryota</taxon>
        <taxon>Viridiplantae</taxon>
        <taxon>Streptophyta</taxon>
        <taxon>Embryophyta</taxon>
        <taxon>Tracheophyta</taxon>
        <taxon>Spermatophyta</taxon>
        <taxon>Magnoliopsida</taxon>
        <taxon>eudicotyledons</taxon>
        <taxon>Gunneridae</taxon>
        <taxon>Pentapetalae</taxon>
        <taxon>rosids</taxon>
        <taxon>malvids</taxon>
        <taxon>Malvales</taxon>
        <taxon>Malvaceae</taxon>
        <taxon>Malvoideae</taxon>
        <taxon>Hibiscus</taxon>
    </lineage>
</organism>
<evidence type="ECO:0000256" key="2">
    <source>
        <dbReference type="SAM" id="SignalP"/>
    </source>
</evidence>
<keyword evidence="2" id="KW-0732">Signal</keyword>
<proteinExistence type="predicted"/>
<name>A0ABR2E7J1_9ROSI</name>
<feature type="region of interest" description="Disordered" evidence="1">
    <location>
        <begin position="102"/>
        <end position="121"/>
    </location>
</feature>
<evidence type="ECO:0000313" key="4">
    <source>
        <dbReference type="Proteomes" id="UP001472677"/>
    </source>
</evidence>
<evidence type="ECO:0000256" key="1">
    <source>
        <dbReference type="SAM" id="MobiDB-lite"/>
    </source>
</evidence>